<reference evidence="3 4" key="1">
    <citation type="submission" date="2018-07" db="EMBL/GenBank/DDBJ databases">
        <title>Marsedoiliclastica nanhaica gen. nov. sp. nov., a novel marine hydrocarbonoclastic bacterium isolated from an in-situ enriched hydrocarbon-degrading consortium in deep-sea sediment.</title>
        <authorList>
            <person name="Dong C."/>
            <person name="Ma T."/>
            <person name="Liu R."/>
            <person name="Shao Z."/>
        </authorList>
    </citation>
    <scope>NUCLEOTIDE SEQUENCE [LARGE SCALE GENOMIC DNA]</scope>
    <source>
        <strain evidence="4">soil36-7</strain>
    </source>
</reference>
<dbReference type="Pfam" id="PF04773">
    <property type="entry name" value="FecR"/>
    <property type="match status" value="1"/>
</dbReference>
<proteinExistence type="predicted"/>
<organism evidence="3 4">
    <name type="scientific">Hydrocarboniclastica marina</name>
    <dbReference type="NCBI Taxonomy" id="2259620"/>
    <lineage>
        <taxon>Bacteria</taxon>
        <taxon>Pseudomonadati</taxon>
        <taxon>Pseudomonadota</taxon>
        <taxon>Gammaproteobacteria</taxon>
        <taxon>Alteromonadales</taxon>
        <taxon>Alteromonadaceae</taxon>
        <taxon>Hydrocarboniclastica</taxon>
    </lineage>
</organism>
<keyword evidence="4" id="KW-1185">Reference proteome</keyword>
<dbReference type="InterPro" id="IPR006860">
    <property type="entry name" value="FecR"/>
</dbReference>
<evidence type="ECO:0000259" key="1">
    <source>
        <dbReference type="Pfam" id="PF01476"/>
    </source>
</evidence>
<feature type="domain" description="FecR protein" evidence="2">
    <location>
        <begin position="166"/>
        <end position="265"/>
    </location>
</feature>
<dbReference type="KEGG" id="hmi:soil367_05915"/>
<name>A0A4P7XH19_9ALTE</name>
<dbReference type="Gene3D" id="2.60.40.10">
    <property type="entry name" value="Immunoglobulins"/>
    <property type="match status" value="2"/>
</dbReference>
<evidence type="ECO:0000259" key="2">
    <source>
        <dbReference type="Pfam" id="PF04773"/>
    </source>
</evidence>
<dbReference type="Pfam" id="PF01476">
    <property type="entry name" value="LysM"/>
    <property type="match status" value="1"/>
</dbReference>
<dbReference type="InterPro" id="IPR018392">
    <property type="entry name" value="LysM"/>
</dbReference>
<evidence type="ECO:0000313" key="3">
    <source>
        <dbReference type="EMBL" id="QCF25502.1"/>
    </source>
</evidence>
<sequence length="569" mass="61898">MTLVSPLKQSVPVCSVPKEPRQRRGAFRRIGAWAGLLFFAVSLAGPDAMADFGVAHGSGPATRFVASERAEPVWRYTVRPGDSLPQIAEDLLKPGRSWPDLVHFNRLPNRASAVPGSSLQIPVQWLKQQPQPARVMAVSGSAVRRSYQNSRALPLRDGDVLHVGDQVQTLDGRATIQLADGSTLRLDPASLLIFDRMTQFGKSGMADTRLRLERGRMGTQVRPLVQSGSNFRIETPSAVAAVRGTAFRLSTEPGQTRLEVTEGQVAFGNDQAELLVGAGSGAELSSKRGLHQYPLPPAPQLSSVPASVERLPLGISWPAITGVAEYQIDVFNRENNRWLQSRNTLAPRQMLEALDNGEYSIEVAAVSPWGLTGVPAKADFSIGLQAHPALLESPSDGATLADAEKPRFSWAFQGANEKAQVEISRQSNFSNVIASSSWSSRNQGSLSRTLSPGQYYWRVVTEAGGSSVATSETRSLLIGGQLETPDIINVNYFNNEVRIFWRNVAMADAYLLQLARDPGFDSVIKEVEIDATTAALRLATGERYFVRLRGLTDGPLESSWGPGRELYVE</sequence>
<dbReference type="SUPFAM" id="SSF54106">
    <property type="entry name" value="LysM domain"/>
    <property type="match status" value="1"/>
</dbReference>
<feature type="domain" description="LysM" evidence="1">
    <location>
        <begin position="76"/>
        <end position="122"/>
    </location>
</feature>
<gene>
    <name evidence="3" type="ORF">soil367_05915</name>
</gene>
<evidence type="ECO:0000313" key="4">
    <source>
        <dbReference type="Proteomes" id="UP000298049"/>
    </source>
</evidence>
<dbReference type="AlphaFoldDB" id="A0A4P7XH19"/>
<dbReference type="Gene3D" id="3.10.350.10">
    <property type="entry name" value="LysM domain"/>
    <property type="match status" value="1"/>
</dbReference>
<dbReference type="Gene3D" id="2.60.120.1440">
    <property type="match status" value="1"/>
</dbReference>
<dbReference type="Proteomes" id="UP000298049">
    <property type="component" value="Chromosome"/>
</dbReference>
<dbReference type="CDD" id="cd00118">
    <property type="entry name" value="LysM"/>
    <property type="match status" value="1"/>
</dbReference>
<dbReference type="EMBL" id="CP031093">
    <property type="protein sequence ID" value="QCF25502.1"/>
    <property type="molecule type" value="Genomic_DNA"/>
</dbReference>
<dbReference type="InterPro" id="IPR013783">
    <property type="entry name" value="Ig-like_fold"/>
</dbReference>
<protein>
    <submittedName>
        <fullName evidence="3">Peptidoglycan-binding protein LysM</fullName>
    </submittedName>
</protein>
<dbReference type="InterPro" id="IPR036779">
    <property type="entry name" value="LysM_dom_sf"/>
</dbReference>
<dbReference type="OrthoDB" id="9813091at2"/>
<accession>A0A4P7XH19</accession>
<dbReference type="PANTHER" id="PTHR38731">
    <property type="entry name" value="LIPL45-RELATED LIPOPROTEIN-RELATED"/>
    <property type="match status" value="1"/>
</dbReference>